<comment type="caution">
    <text evidence="9">The sequence shown here is derived from an EMBL/GenBank/DDBJ whole genome shotgun (WGS) entry which is preliminary data.</text>
</comment>
<feature type="region of interest" description="Disordered" evidence="7">
    <location>
        <begin position="1"/>
        <end position="34"/>
    </location>
</feature>
<dbReference type="InterPro" id="IPR039772">
    <property type="entry name" value="Bin3-like"/>
</dbReference>
<keyword evidence="4 5" id="KW-0949">S-adenosyl-L-methionine</keyword>
<dbReference type="OMA" id="KWIHLFH"/>
<dbReference type="SUPFAM" id="SSF53335">
    <property type="entry name" value="S-adenosyl-L-methionine-dependent methyltransferases"/>
    <property type="match status" value="1"/>
</dbReference>
<feature type="compositionally biased region" description="Polar residues" evidence="7">
    <location>
        <begin position="301"/>
        <end position="318"/>
    </location>
</feature>
<feature type="domain" description="Bin3-type SAM" evidence="8">
    <location>
        <begin position="68"/>
        <end position="314"/>
    </location>
</feature>
<evidence type="ECO:0000313" key="9">
    <source>
        <dbReference type="EMBL" id="KYR01331.1"/>
    </source>
</evidence>
<dbReference type="GO" id="GO:0008173">
    <property type="term" value="F:RNA methyltransferase activity"/>
    <property type="evidence" value="ECO:0007669"/>
    <property type="project" value="UniProtKB-UniRule"/>
</dbReference>
<dbReference type="InterPro" id="IPR029063">
    <property type="entry name" value="SAM-dependent_MTases_sf"/>
</dbReference>
<evidence type="ECO:0000256" key="3">
    <source>
        <dbReference type="ARBA" id="ARBA00022679"/>
    </source>
</evidence>
<feature type="region of interest" description="Disordered" evidence="7">
    <location>
        <begin position="325"/>
        <end position="350"/>
    </location>
</feature>
<keyword evidence="2 6" id="KW-0489">Methyltransferase</keyword>
<comment type="similarity">
    <text evidence="1 6">Belongs to the methyltransferase superfamily.</text>
</comment>
<evidence type="ECO:0000256" key="1">
    <source>
        <dbReference type="ARBA" id="ARBA00008361"/>
    </source>
</evidence>
<evidence type="ECO:0000256" key="6">
    <source>
        <dbReference type="RuleBase" id="RU367087"/>
    </source>
</evidence>
<evidence type="ECO:0000259" key="8">
    <source>
        <dbReference type="PROSITE" id="PS51515"/>
    </source>
</evidence>
<dbReference type="PANTHER" id="PTHR12315">
    <property type="entry name" value="BICOID-INTERACTING PROTEIN RELATED"/>
    <property type="match status" value="1"/>
</dbReference>
<dbReference type="GO" id="GO:0040031">
    <property type="term" value="P:snRNA modification"/>
    <property type="evidence" value="ECO:0007669"/>
    <property type="project" value="TreeGrafter"/>
</dbReference>
<dbReference type="InParanoid" id="A0A152A5F7"/>
<feature type="region of interest" description="Disordered" evidence="7">
    <location>
        <begin position="301"/>
        <end position="320"/>
    </location>
</feature>
<dbReference type="EMBL" id="LODT01000010">
    <property type="protein sequence ID" value="KYR01331.1"/>
    <property type="molecule type" value="Genomic_DNA"/>
</dbReference>
<evidence type="ECO:0000256" key="7">
    <source>
        <dbReference type="SAM" id="MobiDB-lite"/>
    </source>
</evidence>
<dbReference type="Proteomes" id="UP000076078">
    <property type="component" value="Unassembled WGS sequence"/>
</dbReference>
<dbReference type="PANTHER" id="PTHR12315:SF0">
    <property type="entry name" value="7SK SNRNA METHYLPHOSPHATE CAPPING ENZYME"/>
    <property type="match status" value="1"/>
</dbReference>
<dbReference type="Gene3D" id="3.40.50.150">
    <property type="entry name" value="Vaccinia Virus protein VP39"/>
    <property type="match status" value="1"/>
</dbReference>
<keyword evidence="3 6" id="KW-0808">Transferase</keyword>
<dbReference type="InterPro" id="IPR024160">
    <property type="entry name" value="BIN3_SAM-bd_dom"/>
</dbReference>
<dbReference type="FunCoup" id="A0A152A5F7">
    <property type="interactions" value="14"/>
</dbReference>
<dbReference type="EC" id="2.1.1.-" evidence="6"/>
<sequence>MKRKDNPTDVSELENLKEKDKDDQPQEKKYKSQEFSDETLKLIKKDHNSQSIYGNYHGYYNYRNDSDDSRFKILIKSLFYQKKCLDIGCNSGDVTFKIVKDYEPISMIGVDIDQHLIQKANYKLNSIKNEFKSKPSTVMVDNSESSNVQVSNGLKYSRPIDKYYFIPLSFRIITSHQNQYPYNISFICQNFLYENVIIDHKNSYDVIMALSISKWIHLNWGDEGIKKFFFKIYNLLKVGGIFIFEPQDFKGYKKRLKMSEIFQSNYKDIKLKPNEFQDFLLNQVHFKSVEILFDPKSTVKTLQPPTNNSGTKGDTPTNDIEMLSTETSTQQQTTTTTTTTSESNIENNNNKNIKKSFEGFNRYIYKFTK</sequence>
<gene>
    <name evidence="9" type="ORF">DLAC_02055</name>
</gene>
<dbReference type="STRING" id="361077.A0A152A5F7"/>
<dbReference type="CDD" id="cd02440">
    <property type="entry name" value="AdoMet_MTases"/>
    <property type="match status" value="1"/>
</dbReference>
<proteinExistence type="inferred from homology"/>
<dbReference type="Pfam" id="PF06859">
    <property type="entry name" value="Bin3"/>
    <property type="match status" value="1"/>
</dbReference>
<feature type="compositionally biased region" description="Basic and acidic residues" evidence="7">
    <location>
        <begin position="14"/>
        <end position="34"/>
    </location>
</feature>
<dbReference type="GO" id="GO:0017069">
    <property type="term" value="F:snRNA binding"/>
    <property type="evidence" value="ECO:0007669"/>
    <property type="project" value="TreeGrafter"/>
</dbReference>
<dbReference type="InterPro" id="IPR010675">
    <property type="entry name" value="Bin3_C"/>
</dbReference>
<evidence type="ECO:0000313" key="10">
    <source>
        <dbReference type="Proteomes" id="UP000076078"/>
    </source>
</evidence>
<evidence type="ECO:0000256" key="2">
    <source>
        <dbReference type="ARBA" id="ARBA00022603"/>
    </source>
</evidence>
<reference evidence="9 10" key="1">
    <citation type="submission" date="2015-12" db="EMBL/GenBank/DDBJ databases">
        <title>Dictyostelia acquired genes for synthesis and detection of signals that induce cell-type specialization by lateral gene transfer from prokaryotes.</title>
        <authorList>
            <person name="Gloeckner G."/>
            <person name="Schaap P."/>
        </authorList>
    </citation>
    <scope>NUCLEOTIDE SEQUENCE [LARGE SCALE GENOMIC DNA]</scope>
    <source>
        <strain evidence="9 10">TK</strain>
    </source>
</reference>
<evidence type="ECO:0000256" key="5">
    <source>
        <dbReference type="PROSITE-ProRule" id="PRU00848"/>
    </source>
</evidence>
<dbReference type="GO" id="GO:0008171">
    <property type="term" value="F:O-methyltransferase activity"/>
    <property type="evidence" value="ECO:0007669"/>
    <property type="project" value="UniProtKB-UniRule"/>
</dbReference>
<accession>A0A152A5F7</accession>
<dbReference type="PROSITE" id="PS51515">
    <property type="entry name" value="BIN3_SAM"/>
    <property type="match status" value="1"/>
</dbReference>
<dbReference type="OrthoDB" id="10017101at2759"/>
<dbReference type="GO" id="GO:0032259">
    <property type="term" value="P:methylation"/>
    <property type="evidence" value="ECO:0007669"/>
    <property type="project" value="UniProtKB-KW"/>
</dbReference>
<protein>
    <recommendedName>
        <fullName evidence="6">RNA methyltransferase</fullName>
        <ecNumber evidence="6">2.1.1.-</ecNumber>
    </recommendedName>
</protein>
<dbReference type="AlphaFoldDB" id="A0A152A5F7"/>
<evidence type="ECO:0000256" key="4">
    <source>
        <dbReference type="ARBA" id="ARBA00022691"/>
    </source>
</evidence>
<keyword evidence="10" id="KW-1185">Reference proteome</keyword>
<name>A0A152A5F7_TIELA</name>
<organism evidence="9 10">
    <name type="scientific">Tieghemostelium lacteum</name>
    <name type="common">Slime mold</name>
    <name type="synonym">Dictyostelium lacteum</name>
    <dbReference type="NCBI Taxonomy" id="361077"/>
    <lineage>
        <taxon>Eukaryota</taxon>
        <taxon>Amoebozoa</taxon>
        <taxon>Evosea</taxon>
        <taxon>Eumycetozoa</taxon>
        <taxon>Dictyostelia</taxon>
        <taxon>Dictyosteliales</taxon>
        <taxon>Raperosteliaceae</taxon>
        <taxon>Tieghemostelium</taxon>
    </lineage>
</organism>